<keyword evidence="2" id="KW-1185">Reference proteome</keyword>
<dbReference type="AlphaFoldDB" id="A0A0H2R7A6"/>
<evidence type="ECO:0000313" key="2">
    <source>
        <dbReference type="Proteomes" id="UP000053477"/>
    </source>
</evidence>
<accession>A0A0H2R7A6</accession>
<dbReference type="SUPFAM" id="SSF52047">
    <property type="entry name" value="RNI-like"/>
    <property type="match status" value="1"/>
</dbReference>
<evidence type="ECO:0000313" key="1">
    <source>
        <dbReference type="EMBL" id="KLO07700.1"/>
    </source>
</evidence>
<name>A0A0H2R7A6_9AGAM</name>
<proteinExistence type="predicted"/>
<gene>
    <name evidence="1" type="ORF">SCHPADRAFT_636266</name>
</gene>
<dbReference type="InterPro" id="IPR032675">
    <property type="entry name" value="LRR_dom_sf"/>
</dbReference>
<organism evidence="1 2">
    <name type="scientific">Schizopora paradoxa</name>
    <dbReference type="NCBI Taxonomy" id="27342"/>
    <lineage>
        <taxon>Eukaryota</taxon>
        <taxon>Fungi</taxon>
        <taxon>Dikarya</taxon>
        <taxon>Basidiomycota</taxon>
        <taxon>Agaricomycotina</taxon>
        <taxon>Agaricomycetes</taxon>
        <taxon>Hymenochaetales</taxon>
        <taxon>Schizoporaceae</taxon>
        <taxon>Schizopora</taxon>
    </lineage>
</organism>
<sequence length="410" mass="45984">MTEAGELCTNLKYMASSWAKLLKCLVDDVPVKTLGEFDTKLKSAEHPISDKMSLLLQHAERWTRFLFSATQPRFIHLVASMVRSNNHRLQLLTELSLHPVLTYASDFNLTGESLANQKTFWFDNAMPLLYKMALARCRFPDSISPNSIQAIFPTLVDLKMSQVDGRSFLSLPKLLDGLPQLRALTIIQTLCTREDTLQGLYRRPVVLGSLEELIVQESNGSTLEHIFNLISVPNVQSLALIKTGIYNAFPGAVENFSLLPNIRNLNLDGVWFENKDLWEGMTPSFQKLFSAMPKLTSIHLDSTLQDLAALLFRPSGLLPHLMEISLTGLSGDLIVNIVEGRQKLRLPVKTLHIDKGSILFGVVTSKHWEDVQRRVETLRWFDCGTKGDPESLKLFESTVQMAGNDCDDGG</sequence>
<evidence type="ECO:0008006" key="3">
    <source>
        <dbReference type="Google" id="ProtNLM"/>
    </source>
</evidence>
<reference evidence="1 2" key="1">
    <citation type="submission" date="2015-04" db="EMBL/GenBank/DDBJ databases">
        <title>Complete genome sequence of Schizopora paradoxa KUC8140, a cosmopolitan wood degrader in East Asia.</title>
        <authorList>
            <consortium name="DOE Joint Genome Institute"/>
            <person name="Min B."/>
            <person name="Park H."/>
            <person name="Jang Y."/>
            <person name="Kim J.-J."/>
            <person name="Kim K.H."/>
            <person name="Pangilinan J."/>
            <person name="Lipzen A."/>
            <person name="Riley R."/>
            <person name="Grigoriev I.V."/>
            <person name="Spatafora J.W."/>
            <person name="Choi I.-G."/>
        </authorList>
    </citation>
    <scope>NUCLEOTIDE SEQUENCE [LARGE SCALE GENOMIC DNA]</scope>
    <source>
        <strain evidence="1 2">KUC8140</strain>
    </source>
</reference>
<dbReference type="EMBL" id="KQ086124">
    <property type="protein sequence ID" value="KLO07700.1"/>
    <property type="molecule type" value="Genomic_DNA"/>
</dbReference>
<dbReference type="Gene3D" id="3.80.10.10">
    <property type="entry name" value="Ribonuclease Inhibitor"/>
    <property type="match status" value="1"/>
</dbReference>
<dbReference type="InParanoid" id="A0A0H2R7A6"/>
<protein>
    <recommendedName>
        <fullName evidence="3">F-box domain-containing protein</fullName>
    </recommendedName>
</protein>
<dbReference type="Proteomes" id="UP000053477">
    <property type="component" value="Unassembled WGS sequence"/>
</dbReference>
<dbReference type="OrthoDB" id="3341212at2759"/>